<sequence length="248" mass="26270">MAPERPVLPPLETPKHTTFPLEIHGGNRDNSRRPGNKSAPITPPAAYTEFLRALTPVFSSPPSAGASVASLKFEPSSAAGRSWTLNTPSSTTSSLPPPTPFSGPLSASTWSTSQPGSEVSGSLSSCGDPLRSAPLSSSSLPPLPPCTALLPPDIKSTDNSDHGACSARHPRVPHSLKLPPLSASCRPPRSATSLRSPLSLSAWKLRRSDQPRPVSVTQVITRTVTFKHTQLQAPPKGRRGRYREVKAC</sequence>
<feature type="compositionally biased region" description="Polar residues" evidence="1">
    <location>
        <begin position="107"/>
        <end position="125"/>
    </location>
</feature>
<dbReference type="EMBL" id="VIFY01000011">
    <property type="protein sequence ID" value="TQB76197.1"/>
    <property type="molecule type" value="Genomic_DNA"/>
</dbReference>
<dbReference type="Proteomes" id="UP000319663">
    <property type="component" value="Unassembled WGS sequence"/>
</dbReference>
<reference evidence="2 3" key="1">
    <citation type="submission" date="2019-06" db="EMBL/GenBank/DDBJ databases">
        <title>Wine fermentation using esterase from Monascus purpureus.</title>
        <authorList>
            <person name="Geng C."/>
            <person name="Zhang Y."/>
        </authorList>
    </citation>
    <scope>NUCLEOTIDE SEQUENCE [LARGE SCALE GENOMIC DNA]</scope>
    <source>
        <strain evidence="2">HQ1</strain>
    </source>
</reference>
<keyword evidence="3" id="KW-1185">Reference proteome</keyword>
<feature type="region of interest" description="Disordered" evidence="1">
    <location>
        <begin position="61"/>
        <end position="139"/>
    </location>
</feature>
<comment type="caution">
    <text evidence="2">The sequence shown here is derived from an EMBL/GenBank/DDBJ whole genome shotgun (WGS) entry which is preliminary data.</text>
</comment>
<name>A0A507R4E4_MONPU</name>
<dbReference type="PANTHER" id="PTHR42053:SF2">
    <property type="match status" value="1"/>
</dbReference>
<feature type="compositionally biased region" description="Low complexity" evidence="1">
    <location>
        <begin position="129"/>
        <end position="139"/>
    </location>
</feature>
<feature type="compositionally biased region" description="Low complexity" evidence="1">
    <location>
        <begin position="84"/>
        <end position="94"/>
    </location>
</feature>
<gene>
    <name evidence="2" type="ORF">MPDQ_000503</name>
</gene>
<evidence type="ECO:0000256" key="1">
    <source>
        <dbReference type="SAM" id="MobiDB-lite"/>
    </source>
</evidence>
<feature type="region of interest" description="Disordered" evidence="1">
    <location>
        <begin position="1"/>
        <end position="44"/>
    </location>
</feature>
<evidence type="ECO:0000313" key="3">
    <source>
        <dbReference type="Proteomes" id="UP000319663"/>
    </source>
</evidence>
<dbReference type="PANTHER" id="PTHR42053">
    <property type="match status" value="1"/>
</dbReference>
<proteinExistence type="predicted"/>
<dbReference type="AlphaFoldDB" id="A0A507R4E4"/>
<evidence type="ECO:0000313" key="2">
    <source>
        <dbReference type="EMBL" id="TQB76197.1"/>
    </source>
</evidence>
<dbReference type="OrthoDB" id="5405654at2759"/>
<feature type="compositionally biased region" description="Low complexity" evidence="1">
    <location>
        <begin position="61"/>
        <end position="70"/>
    </location>
</feature>
<accession>A0A507R4E4</accession>
<protein>
    <submittedName>
        <fullName evidence="2">Uncharacterized protein</fullName>
    </submittedName>
</protein>
<organism evidence="2 3">
    <name type="scientific">Monascus purpureus</name>
    <name type="common">Red mold</name>
    <name type="synonym">Monascus anka</name>
    <dbReference type="NCBI Taxonomy" id="5098"/>
    <lineage>
        <taxon>Eukaryota</taxon>
        <taxon>Fungi</taxon>
        <taxon>Dikarya</taxon>
        <taxon>Ascomycota</taxon>
        <taxon>Pezizomycotina</taxon>
        <taxon>Eurotiomycetes</taxon>
        <taxon>Eurotiomycetidae</taxon>
        <taxon>Eurotiales</taxon>
        <taxon>Aspergillaceae</taxon>
        <taxon>Monascus</taxon>
    </lineage>
</organism>
<feature type="compositionally biased region" description="Pro residues" evidence="1">
    <location>
        <begin position="1"/>
        <end position="12"/>
    </location>
</feature>